<dbReference type="PaxDb" id="880073-Calab_2765"/>
<dbReference type="InterPro" id="IPR035093">
    <property type="entry name" value="RelE/ParE_toxin_dom_sf"/>
</dbReference>
<organism evidence="1 2">
    <name type="scientific">Caldithrix abyssi DSM 13497</name>
    <dbReference type="NCBI Taxonomy" id="880073"/>
    <lineage>
        <taxon>Bacteria</taxon>
        <taxon>Pseudomonadati</taxon>
        <taxon>Calditrichota</taxon>
        <taxon>Calditrichia</taxon>
        <taxon>Calditrichales</taxon>
        <taxon>Calditrichaceae</taxon>
        <taxon>Caldithrix</taxon>
    </lineage>
</organism>
<dbReference type="InParanoid" id="H1XQU9"/>
<dbReference type="AlphaFoldDB" id="H1XQU9"/>
<dbReference type="Gene3D" id="3.30.2310.20">
    <property type="entry name" value="RelE-like"/>
    <property type="match status" value="1"/>
</dbReference>
<dbReference type="RefSeq" id="WP_006929675.1">
    <property type="nucleotide sequence ID" value="NZ_CM001402.1"/>
</dbReference>
<dbReference type="EMBL" id="CM001402">
    <property type="protein sequence ID" value="EHO42372.1"/>
    <property type="molecule type" value="Genomic_DNA"/>
</dbReference>
<dbReference type="OrthoDB" id="9809155at2"/>
<evidence type="ECO:0000313" key="2">
    <source>
        <dbReference type="Proteomes" id="UP000004671"/>
    </source>
</evidence>
<evidence type="ECO:0008006" key="3">
    <source>
        <dbReference type="Google" id="ProtNLM"/>
    </source>
</evidence>
<proteinExistence type="predicted"/>
<gene>
    <name evidence="1" type="ORF">Calab_2765</name>
</gene>
<evidence type="ECO:0000313" key="1">
    <source>
        <dbReference type="EMBL" id="EHO42372.1"/>
    </source>
</evidence>
<accession>H1XQU9</accession>
<name>H1XQU9_CALAY</name>
<sequence>MKIRILESAIEDLKRGYEFYEKLSKGLGGYFIDTLFSDIDSLQLYGGIHQRQFGYHRMLSKRFPFAIYYKVHEDTVIVYAILDCRQNPNKIQKRLNF</sequence>
<dbReference type="Proteomes" id="UP000004671">
    <property type="component" value="Chromosome"/>
</dbReference>
<dbReference type="eggNOG" id="COG3668">
    <property type="taxonomic scope" value="Bacteria"/>
</dbReference>
<dbReference type="HOGENOM" id="CLU_147162_7_0_0"/>
<dbReference type="STRING" id="880073.Cabys_1612"/>
<keyword evidence="2" id="KW-1185">Reference proteome</keyword>
<protein>
    <recommendedName>
        <fullName evidence="3">Type II toxin-antitoxin system RelE/ParE family toxin</fullName>
    </recommendedName>
</protein>
<reference evidence="1 2" key="1">
    <citation type="submission" date="2011-09" db="EMBL/GenBank/DDBJ databases">
        <title>The permanent draft genome of Caldithrix abyssi DSM 13497.</title>
        <authorList>
            <consortium name="US DOE Joint Genome Institute (JGI-PGF)"/>
            <person name="Lucas S."/>
            <person name="Han J."/>
            <person name="Lapidus A."/>
            <person name="Bruce D."/>
            <person name="Goodwin L."/>
            <person name="Pitluck S."/>
            <person name="Peters L."/>
            <person name="Kyrpides N."/>
            <person name="Mavromatis K."/>
            <person name="Ivanova N."/>
            <person name="Mikhailova N."/>
            <person name="Chertkov O."/>
            <person name="Detter J.C."/>
            <person name="Tapia R."/>
            <person name="Han C."/>
            <person name="Land M."/>
            <person name="Hauser L."/>
            <person name="Markowitz V."/>
            <person name="Cheng J.-F."/>
            <person name="Hugenholtz P."/>
            <person name="Woyke T."/>
            <person name="Wu D."/>
            <person name="Spring S."/>
            <person name="Brambilla E."/>
            <person name="Klenk H.-P."/>
            <person name="Eisen J.A."/>
        </authorList>
    </citation>
    <scope>NUCLEOTIDE SEQUENCE [LARGE SCALE GENOMIC DNA]</scope>
    <source>
        <strain evidence="1 2">DSM 13497</strain>
    </source>
</reference>